<gene>
    <name evidence="1" type="ORF">EV193_11578</name>
</gene>
<organism evidence="1 2">
    <name type="scientific">Herbihabitans rhizosphaerae</name>
    <dbReference type="NCBI Taxonomy" id="1872711"/>
    <lineage>
        <taxon>Bacteria</taxon>
        <taxon>Bacillati</taxon>
        <taxon>Actinomycetota</taxon>
        <taxon>Actinomycetes</taxon>
        <taxon>Pseudonocardiales</taxon>
        <taxon>Pseudonocardiaceae</taxon>
        <taxon>Herbihabitans</taxon>
    </lineage>
</organism>
<reference evidence="1 2" key="1">
    <citation type="submission" date="2019-02" db="EMBL/GenBank/DDBJ databases">
        <title>Genomic Encyclopedia of Type Strains, Phase IV (KMG-IV): sequencing the most valuable type-strain genomes for metagenomic binning, comparative biology and taxonomic classification.</title>
        <authorList>
            <person name="Goeker M."/>
        </authorList>
    </citation>
    <scope>NUCLEOTIDE SEQUENCE [LARGE SCALE GENOMIC DNA]</scope>
    <source>
        <strain evidence="1 2">DSM 101727</strain>
    </source>
</reference>
<dbReference type="RefSeq" id="WP_130348341.1">
    <property type="nucleotide sequence ID" value="NZ_SGWQ01000015.1"/>
</dbReference>
<proteinExistence type="predicted"/>
<dbReference type="Gene3D" id="3.40.50.1820">
    <property type="entry name" value="alpha/beta hydrolase"/>
    <property type="match status" value="1"/>
</dbReference>
<keyword evidence="2" id="KW-1185">Reference proteome</keyword>
<dbReference type="OrthoDB" id="2472181at2"/>
<name>A0A4Q7KCJ0_9PSEU</name>
<dbReference type="SUPFAM" id="SSF53474">
    <property type="entry name" value="alpha/beta-Hydrolases"/>
    <property type="match status" value="1"/>
</dbReference>
<evidence type="ECO:0000313" key="2">
    <source>
        <dbReference type="Proteomes" id="UP000294257"/>
    </source>
</evidence>
<dbReference type="InterPro" id="IPR029058">
    <property type="entry name" value="AB_hydrolase_fold"/>
</dbReference>
<dbReference type="AlphaFoldDB" id="A0A4Q7KCJ0"/>
<comment type="caution">
    <text evidence="1">The sequence shown here is derived from an EMBL/GenBank/DDBJ whole genome shotgun (WGS) entry which is preliminary data.</text>
</comment>
<evidence type="ECO:0000313" key="1">
    <source>
        <dbReference type="EMBL" id="RZS31199.1"/>
    </source>
</evidence>
<dbReference type="EMBL" id="SGWQ01000015">
    <property type="protein sequence ID" value="RZS31199.1"/>
    <property type="molecule type" value="Genomic_DNA"/>
</dbReference>
<protein>
    <submittedName>
        <fullName evidence="1">Uncharacterized protein</fullName>
    </submittedName>
</protein>
<sequence>MLDLPGDALAETGDGLAIFQALTDLLAAHQVRPYAGPVTFVRGDGTPVERWRATLGSITVHPVDADHYAIIRAPELAGVLDADP</sequence>
<accession>A0A4Q7KCJ0</accession>
<dbReference type="Proteomes" id="UP000294257">
    <property type="component" value="Unassembled WGS sequence"/>
</dbReference>